<comment type="caution">
    <text evidence="1">The sequence shown here is derived from an EMBL/GenBank/DDBJ whole genome shotgun (WGS) entry which is preliminary data.</text>
</comment>
<feature type="non-terminal residue" evidence="1">
    <location>
        <position position="78"/>
    </location>
</feature>
<dbReference type="Proteomes" id="UP000838756">
    <property type="component" value="Unassembled WGS sequence"/>
</dbReference>
<protein>
    <submittedName>
        <fullName evidence="1">Jg2432 protein</fullName>
    </submittedName>
</protein>
<proteinExistence type="predicted"/>
<sequence length="78" mass="8292">LESLEEEAAEELISRLQVLEAVAAAVGKGLWPRLLSGVCACAALTRAKYTALRHMAARALAALAARDPHAVMDTLVHE</sequence>
<feature type="non-terminal residue" evidence="1">
    <location>
        <position position="1"/>
    </location>
</feature>
<evidence type="ECO:0000313" key="1">
    <source>
        <dbReference type="EMBL" id="CAH2216835.1"/>
    </source>
</evidence>
<dbReference type="EMBL" id="CAKXAJ010017095">
    <property type="protein sequence ID" value="CAH2216835.1"/>
    <property type="molecule type" value="Genomic_DNA"/>
</dbReference>
<reference evidence="1" key="1">
    <citation type="submission" date="2022-03" db="EMBL/GenBank/DDBJ databases">
        <authorList>
            <person name="Lindestad O."/>
        </authorList>
    </citation>
    <scope>NUCLEOTIDE SEQUENCE</scope>
</reference>
<organism evidence="1 2">
    <name type="scientific">Pararge aegeria aegeria</name>
    <dbReference type="NCBI Taxonomy" id="348720"/>
    <lineage>
        <taxon>Eukaryota</taxon>
        <taxon>Metazoa</taxon>
        <taxon>Ecdysozoa</taxon>
        <taxon>Arthropoda</taxon>
        <taxon>Hexapoda</taxon>
        <taxon>Insecta</taxon>
        <taxon>Pterygota</taxon>
        <taxon>Neoptera</taxon>
        <taxon>Endopterygota</taxon>
        <taxon>Lepidoptera</taxon>
        <taxon>Glossata</taxon>
        <taxon>Ditrysia</taxon>
        <taxon>Papilionoidea</taxon>
        <taxon>Nymphalidae</taxon>
        <taxon>Satyrinae</taxon>
        <taxon>Satyrini</taxon>
        <taxon>Parargina</taxon>
        <taxon>Pararge</taxon>
    </lineage>
</organism>
<dbReference type="AlphaFoldDB" id="A0A8S4QQ39"/>
<name>A0A8S4QQ39_9NEOP</name>
<accession>A0A8S4QQ39</accession>
<gene>
    <name evidence="1" type="primary">jg2432</name>
    <name evidence="1" type="ORF">PAEG_LOCUS4791</name>
</gene>
<keyword evidence="2" id="KW-1185">Reference proteome</keyword>
<evidence type="ECO:0000313" key="2">
    <source>
        <dbReference type="Proteomes" id="UP000838756"/>
    </source>
</evidence>